<reference evidence="4" key="1">
    <citation type="submission" date="2022-12" db="EMBL/GenBank/DDBJ databases">
        <title>Reference genome sequencing for broad-spectrum identification of bacterial and archaeal isolates by mass spectrometry.</title>
        <authorList>
            <person name="Sekiguchi Y."/>
            <person name="Tourlousse D.M."/>
        </authorList>
    </citation>
    <scope>NUCLEOTIDE SEQUENCE</scope>
    <source>
        <strain evidence="4">ASRB1</strain>
    </source>
</reference>
<keyword evidence="2" id="KW-1133">Transmembrane helix</keyword>
<feature type="transmembrane region" description="Helical" evidence="2">
    <location>
        <begin position="52"/>
        <end position="77"/>
    </location>
</feature>
<organism evidence="4 5">
    <name type="scientific">Desulforhabdus amnigena</name>
    <dbReference type="NCBI Taxonomy" id="40218"/>
    <lineage>
        <taxon>Bacteria</taxon>
        <taxon>Pseudomonadati</taxon>
        <taxon>Thermodesulfobacteriota</taxon>
        <taxon>Syntrophobacteria</taxon>
        <taxon>Syntrophobacterales</taxon>
        <taxon>Syntrophobacteraceae</taxon>
        <taxon>Desulforhabdus</taxon>
    </lineage>
</organism>
<dbReference type="InterPro" id="IPR007272">
    <property type="entry name" value="Sulf_transp_TsuA/YedE"/>
</dbReference>
<dbReference type="RefSeq" id="WP_281795892.1">
    <property type="nucleotide sequence ID" value="NZ_BSDR01000001.1"/>
</dbReference>
<evidence type="ECO:0000256" key="1">
    <source>
        <dbReference type="ARBA" id="ARBA00022737"/>
    </source>
</evidence>
<dbReference type="CDD" id="cd00158">
    <property type="entry name" value="RHOD"/>
    <property type="match status" value="1"/>
</dbReference>
<dbReference type="CDD" id="cd01449">
    <property type="entry name" value="TST_Repeat_2"/>
    <property type="match status" value="1"/>
</dbReference>
<dbReference type="SUPFAM" id="SSF52821">
    <property type="entry name" value="Rhodanese/Cell cycle control phosphatase"/>
    <property type="match status" value="3"/>
</dbReference>
<feature type="transmembrane region" description="Helical" evidence="2">
    <location>
        <begin position="12"/>
        <end position="31"/>
    </location>
</feature>
<accession>A0A9W6FVZ3</accession>
<feature type="domain" description="Rhodanese" evidence="3">
    <location>
        <begin position="559"/>
        <end position="674"/>
    </location>
</feature>
<keyword evidence="5" id="KW-1185">Reference proteome</keyword>
<name>A0A9W6FVZ3_9BACT</name>
<gene>
    <name evidence="4" type="ORF">DAMNIGENAA_32610</name>
</gene>
<dbReference type="PROSITE" id="PS00380">
    <property type="entry name" value="RHODANESE_1"/>
    <property type="match status" value="1"/>
</dbReference>
<dbReference type="PROSITE" id="PS50206">
    <property type="entry name" value="RHODANESE_3"/>
    <property type="match status" value="3"/>
</dbReference>
<dbReference type="GO" id="GO:0004792">
    <property type="term" value="F:thiosulfate-cyanide sulfurtransferase activity"/>
    <property type="evidence" value="ECO:0007669"/>
    <property type="project" value="InterPro"/>
</dbReference>
<feature type="domain" description="Rhodanese" evidence="3">
    <location>
        <begin position="273"/>
        <end position="361"/>
    </location>
</feature>
<dbReference type="InterPro" id="IPR051126">
    <property type="entry name" value="Thiosulfate_sulfurtransferase"/>
</dbReference>
<dbReference type="SMART" id="SM00450">
    <property type="entry name" value="RHOD"/>
    <property type="match status" value="3"/>
</dbReference>
<feature type="domain" description="Rhodanese" evidence="3">
    <location>
        <begin position="420"/>
        <end position="528"/>
    </location>
</feature>
<feature type="transmembrane region" description="Helical" evidence="2">
    <location>
        <begin position="203"/>
        <end position="221"/>
    </location>
</feature>
<dbReference type="InterPro" id="IPR001307">
    <property type="entry name" value="Thiosulphate_STrfase_CS"/>
</dbReference>
<evidence type="ECO:0000259" key="3">
    <source>
        <dbReference type="PROSITE" id="PS50206"/>
    </source>
</evidence>
<keyword evidence="2" id="KW-0472">Membrane</keyword>
<dbReference type="InterPro" id="IPR036873">
    <property type="entry name" value="Rhodanese-like_dom_sf"/>
</dbReference>
<keyword evidence="1" id="KW-0677">Repeat</keyword>
<evidence type="ECO:0000313" key="4">
    <source>
        <dbReference type="EMBL" id="GLI35828.1"/>
    </source>
</evidence>
<feature type="transmembrane region" description="Helical" evidence="2">
    <location>
        <begin position="89"/>
        <end position="110"/>
    </location>
</feature>
<dbReference type="AlphaFoldDB" id="A0A9W6FVZ3"/>
<evidence type="ECO:0000313" key="5">
    <source>
        <dbReference type="Proteomes" id="UP001144372"/>
    </source>
</evidence>
<evidence type="ECO:0000256" key="2">
    <source>
        <dbReference type="SAM" id="Phobius"/>
    </source>
</evidence>
<feature type="transmembrane region" description="Helical" evidence="2">
    <location>
        <begin position="158"/>
        <end position="183"/>
    </location>
</feature>
<comment type="caution">
    <text evidence="4">The sequence shown here is derived from an EMBL/GenBank/DDBJ whole genome shotgun (WGS) entry which is preliminary data.</text>
</comment>
<dbReference type="PANTHER" id="PTHR43855">
    <property type="entry name" value="THIOSULFATE SULFURTRANSFERASE"/>
    <property type="match status" value="1"/>
</dbReference>
<proteinExistence type="predicted"/>
<dbReference type="EMBL" id="BSDR01000001">
    <property type="protein sequence ID" value="GLI35828.1"/>
    <property type="molecule type" value="Genomic_DNA"/>
</dbReference>
<protein>
    <recommendedName>
        <fullName evidence="3">Rhodanese domain-containing protein</fullName>
    </recommendedName>
</protein>
<keyword evidence="2" id="KW-0812">Transmembrane</keyword>
<dbReference type="Proteomes" id="UP001144372">
    <property type="component" value="Unassembled WGS sequence"/>
</dbReference>
<dbReference type="Gene3D" id="3.40.250.10">
    <property type="entry name" value="Rhodanese-like domain"/>
    <property type="match status" value="3"/>
</dbReference>
<dbReference type="PANTHER" id="PTHR43855:SF1">
    <property type="entry name" value="THIOSULFATE SULFURTRANSFERASE"/>
    <property type="match status" value="1"/>
</dbReference>
<dbReference type="CDD" id="cd01448">
    <property type="entry name" value="TST_Repeat_1"/>
    <property type="match status" value="1"/>
</dbReference>
<dbReference type="Pfam" id="PF04143">
    <property type="entry name" value="Sulf_transp"/>
    <property type="match status" value="1"/>
</dbReference>
<feature type="transmembrane region" description="Helical" evidence="2">
    <location>
        <begin position="122"/>
        <end position="138"/>
    </location>
</feature>
<dbReference type="InterPro" id="IPR001763">
    <property type="entry name" value="Rhodanese-like_dom"/>
</dbReference>
<sequence>MIETFFGSGTIGSPQAFVAALVIGLFFGFALERAGFGSSRRLAGIFYFRDMAVLKVMFTALITAMLGLSYLIALGWIEPSQLYFMPTVYGAQVVGGLLFGVGFVMSGWCPGTGAVGLASGKLDALLFLLGAVLGSVLFNELFPLVKSLYSWGESGVRFVYNALGMSLAAFAFLFTLMAVGCFWGAEYIEKKKSTGGACFNTPFLKAFSLALLIFAGGLFIFPTSQLDLASEGRPSPRSRAAAVAEMEKGLLQLVQEAGDHMEPAELADRLMNGEPGLVVVDIRTPDEYNRFHIRGAVNVPITQLDEYLRSLPDRGITVLYSNGMTHPAQARDALFRMGHQNLYILTDGLTGFMETCLKPASLRTEPVPEDFARKIRAWRNFFYASAARESTVPAQGGVISPFERTLPWLVETDWLSGQLGREDLKILDVRSQPEYNSSHIPGAIYVSVESFRGVVRGVPSMLLPSEMLALHLSQMGIHPQDRVIIVPGDKIQDATLVGMAFQRLGHQNYAVLNGGFDKWASENRPVDAALPPIVESRYPVGNGVDDFTVDYLKVHDFVKNGGAVILDVRPADYYAGKKSDEARAGHIPGAINRPFSEDVLKTDKYSRLKSREELATAYASLIPSRDSTVIVHCRTGHQASQTYFVLKHLLGYPNVLWYDAGWTEWAARPELPVDTGAGDAK</sequence>
<dbReference type="Pfam" id="PF00581">
    <property type="entry name" value="Rhodanese"/>
    <property type="match status" value="3"/>
</dbReference>